<feature type="region of interest" description="Disordered" evidence="2">
    <location>
        <begin position="291"/>
        <end position="315"/>
    </location>
</feature>
<dbReference type="PANTHER" id="PTHR42648:SF27">
    <property type="entry name" value="RNA-DIRECTED DNA POLYMERASE"/>
    <property type="match status" value="1"/>
</dbReference>
<dbReference type="InterPro" id="IPR001878">
    <property type="entry name" value="Znf_CCHC"/>
</dbReference>
<proteinExistence type="predicted"/>
<comment type="caution">
    <text evidence="5">The sequence shown here is derived from an EMBL/GenBank/DDBJ whole genome shotgun (WGS) entry which is preliminary data.</text>
</comment>
<reference evidence="6" key="1">
    <citation type="submission" date="2024-07" db="EMBL/GenBank/DDBJ databases">
        <title>Two chromosome-level genome assemblies of Korean endemic species Abeliophyllum distichum and Forsythia ovata (Oleaceae).</title>
        <authorList>
            <person name="Jang H."/>
        </authorList>
    </citation>
    <scope>NUCLEOTIDE SEQUENCE [LARGE SCALE GENOMIC DNA]</scope>
</reference>
<name>A0ABD1QG76_9LAMI</name>
<accession>A0ABD1QG76</accession>
<dbReference type="Gene3D" id="3.30.420.10">
    <property type="entry name" value="Ribonuclease H-like superfamily/Ribonuclease H"/>
    <property type="match status" value="1"/>
</dbReference>
<keyword evidence="1" id="KW-0863">Zinc-finger</keyword>
<feature type="compositionally biased region" description="Polar residues" evidence="2">
    <location>
        <begin position="380"/>
        <end position="401"/>
    </location>
</feature>
<feature type="region of interest" description="Disordered" evidence="2">
    <location>
        <begin position="352"/>
        <end position="401"/>
    </location>
</feature>
<dbReference type="InterPro" id="IPR012337">
    <property type="entry name" value="RNaseH-like_sf"/>
</dbReference>
<dbReference type="Gene3D" id="4.10.60.10">
    <property type="entry name" value="Zinc finger, CCHC-type"/>
    <property type="match status" value="1"/>
</dbReference>
<feature type="compositionally biased region" description="Polar residues" evidence="2">
    <location>
        <begin position="352"/>
        <end position="367"/>
    </location>
</feature>
<dbReference type="InterPro" id="IPR039537">
    <property type="entry name" value="Retrotran_Ty1/copia-like"/>
</dbReference>
<dbReference type="Proteomes" id="UP001604336">
    <property type="component" value="Unassembled WGS sequence"/>
</dbReference>
<feature type="domain" description="Integrase catalytic" evidence="4">
    <location>
        <begin position="86"/>
        <end position="189"/>
    </location>
</feature>
<sequence length="401" mass="45165">MKRANKKPVSNKKTKADGKPKGKCFNCGEKGHWKKDCPKVLAKKKQSARIQRLAKDGPLNSIEVEPLPVCDSCLEGKMTKRSFLAKGHRAKEVLELVHSDVCGPMSTPARGGYEYFITFTDDYSRFGYIYLMTRKSEAFEKFKAYRTEVEKHLSKSIKTFRSDRGGEYLSGEFRDYLTENGIVSQLSAPAAYVLNLVPSKSVPKTPLELWSGRKPNLRHIRIWRCPAHVLKGKTEKLESRSEICLFVGYPKGTRGYYFYSPLDMKVFVSTNTTFLEDKYINERQSKSRAVLEEMSGSNPNSSIPGTQPSDRQPMVSQIPREHNLSGRNDLLSDPMDQENVQGNEEVIVSSEGNTNIDENVTIPNEATVQDPPPLGKVKGSSENRLGTCLSENPNRRSLQNK</sequence>
<evidence type="ECO:0000313" key="5">
    <source>
        <dbReference type="EMBL" id="KAL2475233.1"/>
    </source>
</evidence>
<dbReference type="Pfam" id="PF00098">
    <property type="entry name" value="zf-CCHC"/>
    <property type="match status" value="1"/>
</dbReference>
<feature type="domain" description="CCHC-type" evidence="3">
    <location>
        <begin position="23"/>
        <end position="39"/>
    </location>
</feature>
<evidence type="ECO:0000256" key="2">
    <source>
        <dbReference type="SAM" id="MobiDB-lite"/>
    </source>
</evidence>
<evidence type="ECO:0000256" key="1">
    <source>
        <dbReference type="PROSITE-ProRule" id="PRU00047"/>
    </source>
</evidence>
<feature type="compositionally biased region" description="Basic residues" evidence="2">
    <location>
        <begin position="1"/>
        <end position="13"/>
    </location>
</feature>
<feature type="compositionally biased region" description="Polar residues" evidence="2">
    <location>
        <begin position="295"/>
        <end position="310"/>
    </location>
</feature>
<feature type="region of interest" description="Disordered" evidence="2">
    <location>
        <begin position="1"/>
        <end position="21"/>
    </location>
</feature>
<dbReference type="PROSITE" id="PS50994">
    <property type="entry name" value="INTEGRASE"/>
    <property type="match status" value="1"/>
</dbReference>
<dbReference type="GO" id="GO:0008270">
    <property type="term" value="F:zinc ion binding"/>
    <property type="evidence" value="ECO:0007669"/>
    <property type="project" value="UniProtKB-KW"/>
</dbReference>
<protein>
    <submittedName>
        <fullName evidence="5">Retrovirus-related Pol polyprotein from transposon TNT 1-94</fullName>
    </submittedName>
</protein>
<dbReference type="SUPFAM" id="SSF53098">
    <property type="entry name" value="Ribonuclease H-like"/>
    <property type="match status" value="1"/>
</dbReference>
<evidence type="ECO:0000259" key="3">
    <source>
        <dbReference type="PROSITE" id="PS50158"/>
    </source>
</evidence>
<dbReference type="SUPFAM" id="SSF57756">
    <property type="entry name" value="Retrovirus zinc finger-like domains"/>
    <property type="match status" value="1"/>
</dbReference>
<dbReference type="InterPro" id="IPR057670">
    <property type="entry name" value="SH3_retrovirus"/>
</dbReference>
<dbReference type="Pfam" id="PF25597">
    <property type="entry name" value="SH3_retrovirus"/>
    <property type="match status" value="1"/>
</dbReference>
<keyword evidence="1" id="KW-0479">Metal-binding</keyword>
<dbReference type="AlphaFoldDB" id="A0ABD1QG76"/>
<dbReference type="InterPro" id="IPR001584">
    <property type="entry name" value="Integrase_cat-core"/>
</dbReference>
<evidence type="ECO:0000313" key="6">
    <source>
        <dbReference type="Proteomes" id="UP001604336"/>
    </source>
</evidence>
<gene>
    <name evidence="5" type="ORF">Adt_35969</name>
</gene>
<dbReference type="Pfam" id="PF00665">
    <property type="entry name" value="rve"/>
    <property type="match status" value="1"/>
</dbReference>
<keyword evidence="1" id="KW-0862">Zinc</keyword>
<dbReference type="PANTHER" id="PTHR42648">
    <property type="entry name" value="TRANSPOSASE, PUTATIVE-RELATED"/>
    <property type="match status" value="1"/>
</dbReference>
<organism evidence="5 6">
    <name type="scientific">Abeliophyllum distichum</name>
    <dbReference type="NCBI Taxonomy" id="126358"/>
    <lineage>
        <taxon>Eukaryota</taxon>
        <taxon>Viridiplantae</taxon>
        <taxon>Streptophyta</taxon>
        <taxon>Embryophyta</taxon>
        <taxon>Tracheophyta</taxon>
        <taxon>Spermatophyta</taxon>
        <taxon>Magnoliopsida</taxon>
        <taxon>eudicotyledons</taxon>
        <taxon>Gunneridae</taxon>
        <taxon>Pentapetalae</taxon>
        <taxon>asterids</taxon>
        <taxon>lamiids</taxon>
        <taxon>Lamiales</taxon>
        <taxon>Oleaceae</taxon>
        <taxon>Forsythieae</taxon>
        <taxon>Abeliophyllum</taxon>
    </lineage>
</organism>
<dbReference type="EMBL" id="JBFOLK010000011">
    <property type="protein sequence ID" value="KAL2475233.1"/>
    <property type="molecule type" value="Genomic_DNA"/>
</dbReference>
<dbReference type="InterPro" id="IPR036397">
    <property type="entry name" value="RNaseH_sf"/>
</dbReference>
<dbReference type="PROSITE" id="PS50158">
    <property type="entry name" value="ZF_CCHC"/>
    <property type="match status" value="1"/>
</dbReference>
<evidence type="ECO:0000259" key="4">
    <source>
        <dbReference type="PROSITE" id="PS50994"/>
    </source>
</evidence>
<dbReference type="SMART" id="SM00343">
    <property type="entry name" value="ZnF_C2HC"/>
    <property type="match status" value="1"/>
</dbReference>
<keyword evidence="6" id="KW-1185">Reference proteome</keyword>
<dbReference type="InterPro" id="IPR036875">
    <property type="entry name" value="Znf_CCHC_sf"/>
</dbReference>